<dbReference type="EMBL" id="SAIY01000008">
    <property type="protein sequence ID" value="NGM15167.1"/>
    <property type="molecule type" value="Genomic_DNA"/>
</dbReference>
<proteinExistence type="predicted"/>
<name>A0A6M1LAE7_9ACTN</name>
<evidence type="ECO:0000256" key="1">
    <source>
        <dbReference type="SAM" id="MobiDB-lite"/>
    </source>
</evidence>
<dbReference type="AlphaFoldDB" id="A0A6M1LAE7"/>
<feature type="region of interest" description="Disordered" evidence="1">
    <location>
        <begin position="1"/>
        <end position="29"/>
    </location>
</feature>
<protein>
    <submittedName>
        <fullName evidence="2">Uncharacterized protein</fullName>
    </submittedName>
</protein>
<sequence length="47" mass="4854">MSHAETLRARFRAPAVGPPPPPWHHPAAAPDGLAVASSCGITILTRA</sequence>
<gene>
    <name evidence="2" type="ORF">ENC19_22205</name>
</gene>
<comment type="caution">
    <text evidence="2">The sequence shown here is derived from an EMBL/GenBank/DDBJ whole genome shotgun (WGS) entry which is preliminary data.</text>
</comment>
<accession>A0A6M1LAE7</accession>
<organism evidence="2 3">
    <name type="scientific">Verrucosispora sioxanthis</name>
    <dbReference type="NCBI Taxonomy" id="2499994"/>
    <lineage>
        <taxon>Bacteria</taxon>
        <taxon>Bacillati</taxon>
        <taxon>Actinomycetota</taxon>
        <taxon>Actinomycetes</taxon>
        <taxon>Micromonosporales</taxon>
        <taxon>Micromonosporaceae</taxon>
        <taxon>Micromonospora</taxon>
    </lineage>
</organism>
<keyword evidence="3" id="KW-1185">Reference proteome</keyword>
<reference evidence="2 3" key="1">
    <citation type="submission" date="2020-02" db="EMBL/GenBank/DDBJ databases">
        <title>Draft Genome Sequence of Verrucosispora sp. Strain CWR15, Isolated from Gulf of Mexico Sponge.</title>
        <authorList>
            <person name="Kennedy S.J."/>
            <person name="Cella E."/>
            <person name="Azarian T."/>
            <person name="Baker B.J."/>
            <person name="Shaw L.N."/>
        </authorList>
    </citation>
    <scope>NUCLEOTIDE SEQUENCE [LARGE SCALE GENOMIC DNA]</scope>
    <source>
        <strain evidence="2 3">CWR15</strain>
    </source>
</reference>
<dbReference type="Proteomes" id="UP000478148">
    <property type="component" value="Unassembled WGS sequence"/>
</dbReference>
<evidence type="ECO:0000313" key="2">
    <source>
        <dbReference type="EMBL" id="NGM15167.1"/>
    </source>
</evidence>
<dbReference type="RefSeq" id="WP_164449023.1">
    <property type="nucleotide sequence ID" value="NZ_SAIY01000008.1"/>
</dbReference>
<evidence type="ECO:0000313" key="3">
    <source>
        <dbReference type="Proteomes" id="UP000478148"/>
    </source>
</evidence>